<protein>
    <submittedName>
        <fullName evidence="1">Pilus assembly protein PilM</fullName>
    </submittedName>
</protein>
<dbReference type="Proteomes" id="UP000448867">
    <property type="component" value="Unassembled WGS sequence"/>
</dbReference>
<keyword evidence="2" id="KW-1185">Reference proteome</keyword>
<dbReference type="RefSeq" id="WP_154306553.1">
    <property type="nucleotide sequence ID" value="NZ_WKKI01000004.1"/>
</dbReference>
<evidence type="ECO:0000313" key="2">
    <source>
        <dbReference type="Proteomes" id="UP000448867"/>
    </source>
</evidence>
<dbReference type="InterPro" id="IPR050696">
    <property type="entry name" value="FtsA/MreB"/>
</dbReference>
<dbReference type="EMBL" id="WKKI01000004">
    <property type="protein sequence ID" value="MRX71432.1"/>
    <property type="molecule type" value="Genomic_DNA"/>
</dbReference>
<dbReference type="AlphaFoldDB" id="A0A7X2IX42"/>
<dbReference type="PANTHER" id="PTHR32432">
    <property type="entry name" value="CELL DIVISION PROTEIN FTSA-RELATED"/>
    <property type="match status" value="1"/>
</dbReference>
<dbReference type="OrthoDB" id="2690797at2"/>
<evidence type="ECO:0000313" key="1">
    <source>
        <dbReference type="EMBL" id="MRX71432.1"/>
    </source>
</evidence>
<dbReference type="PANTHER" id="PTHR32432:SF3">
    <property type="entry name" value="ETHANOLAMINE UTILIZATION PROTEIN EUTJ"/>
    <property type="match status" value="1"/>
</dbReference>
<dbReference type="InterPro" id="IPR005883">
    <property type="entry name" value="PilM"/>
</dbReference>
<organism evidence="1 2">
    <name type="scientific">Metabacillus lacus</name>
    <dbReference type="NCBI Taxonomy" id="1983721"/>
    <lineage>
        <taxon>Bacteria</taxon>
        <taxon>Bacillati</taxon>
        <taxon>Bacillota</taxon>
        <taxon>Bacilli</taxon>
        <taxon>Bacillales</taxon>
        <taxon>Bacillaceae</taxon>
        <taxon>Metabacillus</taxon>
    </lineage>
</organism>
<proteinExistence type="predicted"/>
<dbReference type="Gene3D" id="3.30.420.40">
    <property type="match status" value="2"/>
</dbReference>
<accession>A0A7X2IX42</accession>
<comment type="caution">
    <text evidence="1">The sequence shown here is derived from an EMBL/GenBank/DDBJ whole genome shotgun (WGS) entry which is preliminary data.</text>
</comment>
<dbReference type="Pfam" id="PF11104">
    <property type="entry name" value="PilM_2"/>
    <property type="match status" value="1"/>
</dbReference>
<name>A0A7X2IX42_9BACI</name>
<gene>
    <name evidence="1" type="ORF">GJU40_04495</name>
</gene>
<sequence>MKLSFLSGKKNTVNLLINDYSIQFLELKSSSPLVASRFGEYLLPPGIVETGRIADTEKFEIILEERIQEWGLKRKSVRFLVPDSVVVIKRISIPADIKEDEIKGYLYLEFGTNIHLPFENPVFDYTVLNSTGGQRELLLYAAPEDLVSSYAALFEKLKLPAVSADISPLSQRRLHDHFHKLEEQKSTLMVQFQLNAFTMTIFEGIYPILTRHIPIDFLFEDWETTQSLISEGYYRFKPSHENELENSYVFQDAVKEMEKVMNFFRFSLHQGNREIDAVFICGDHPFLGGIEDIMNSRLDIPVLHIGHSEILTAQGEKLPEKFYSVLGLALKEV</sequence>
<reference evidence="1 2" key="1">
    <citation type="submission" date="2019-11" db="EMBL/GenBank/DDBJ databases">
        <title>Bacillus lacus genome.</title>
        <authorList>
            <person name="Allen C.J."/>
            <person name="Newman J.D."/>
        </authorList>
    </citation>
    <scope>NUCLEOTIDE SEQUENCE [LARGE SCALE GENOMIC DNA]</scope>
    <source>
        <strain evidence="1 2">KCTC 33946</strain>
    </source>
</reference>
<dbReference type="Gene3D" id="3.30.1490.300">
    <property type="match status" value="1"/>
</dbReference>